<evidence type="ECO:0000256" key="1">
    <source>
        <dbReference type="SAM" id="Phobius"/>
    </source>
</evidence>
<accession>A0A4D7AMC4</accession>
<protein>
    <submittedName>
        <fullName evidence="2">Uncharacterized protein</fullName>
    </submittedName>
</protein>
<keyword evidence="1" id="KW-0472">Membrane</keyword>
<dbReference type="RefSeq" id="WP_136891697.1">
    <property type="nucleotide sequence ID" value="NZ_CP034413.3"/>
</dbReference>
<feature type="transmembrane region" description="Helical" evidence="1">
    <location>
        <begin position="49"/>
        <end position="72"/>
    </location>
</feature>
<dbReference type="AlphaFoldDB" id="A0A4D7AMC4"/>
<dbReference type="Proteomes" id="UP000298642">
    <property type="component" value="Chromosome"/>
</dbReference>
<gene>
    <name evidence="2" type="ORF">EIO64_17050</name>
</gene>
<evidence type="ECO:0000313" key="2">
    <source>
        <dbReference type="EMBL" id="QCI60704.1"/>
    </source>
</evidence>
<organism evidence="2 3">
    <name type="scientific">Dysosmobacter welbionis</name>
    <dbReference type="NCBI Taxonomy" id="2093857"/>
    <lineage>
        <taxon>Bacteria</taxon>
        <taxon>Bacillati</taxon>
        <taxon>Bacillota</taxon>
        <taxon>Clostridia</taxon>
        <taxon>Eubacteriales</taxon>
        <taxon>Oscillospiraceae</taxon>
        <taxon>Dysosmobacter</taxon>
    </lineage>
</organism>
<name>A0A4D7AMC4_9FIRM</name>
<keyword evidence="1" id="KW-1133">Transmembrane helix</keyword>
<dbReference type="EMBL" id="CP034413">
    <property type="protein sequence ID" value="QCI60704.1"/>
    <property type="molecule type" value="Genomic_DNA"/>
</dbReference>
<proteinExistence type="predicted"/>
<reference evidence="3" key="1">
    <citation type="submission" date="2018-12" db="EMBL/GenBank/DDBJ databases">
        <title>Dusodibacter welbiota gen. nov., sp. nov., isolated from human faeces and emended description of the Oscillibacter genus.</title>
        <authorList>
            <person name="Le Roy T."/>
            <person name="Van der Smissen P."/>
            <person name="Delzenne N."/>
            <person name="Muccioli G."/>
            <person name="Collet J.F."/>
            <person name="Cani P.D."/>
        </authorList>
    </citation>
    <scope>NUCLEOTIDE SEQUENCE [LARGE SCALE GENOMIC DNA]</scope>
    <source>
        <strain evidence="3">J115</strain>
    </source>
</reference>
<sequence>MADGKAKGYCSADVQRDLEAIFATQDGLCALATYDHEKIMEKRKKLDRWYQVLLLVIGALIGQLVELLFSALL</sequence>
<dbReference type="KEGG" id="obj:EIO64_17050"/>
<keyword evidence="3" id="KW-1185">Reference proteome</keyword>
<evidence type="ECO:0000313" key="3">
    <source>
        <dbReference type="Proteomes" id="UP000298642"/>
    </source>
</evidence>
<keyword evidence="1" id="KW-0812">Transmembrane</keyword>